<feature type="region of interest" description="Disordered" evidence="1">
    <location>
        <begin position="1341"/>
        <end position="1363"/>
    </location>
</feature>
<feature type="compositionally biased region" description="Polar residues" evidence="1">
    <location>
        <begin position="1477"/>
        <end position="1488"/>
    </location>
</feature>
<feature type="region of interest" description="Disordered" evidence="1">
    <location>
        <begin position="1389"/>
        <end position="1428"/>
    </location>
</feature>
<feature type="region of interest" description="Disordered" evidence="1">
    <location>
        <begin position="217"/>
        <end position="283"/>
    </location>
</feature>
<keyword evidence="3" id="KW-1185">Reference proteome</keyword>
<feature type="region of interest" description="Disordered" evidence="1">
    <location>
        <begin position="826"/>
        <end position="932"/>
    </location>
</feature>
<dbReference type="EMBL" id="JASPKY010000306">
    <property type="protein sequence ID" value="KAK9709594.1"/>
    <property type="molecule type" value="Genomic_DNA"/>
</dbReference>
<feature type="compositionally biased region" description="Polar residues" evidence="1">
    <location>
        <begin position="1011"/>
        <end position="1028"/>
    </location>
</feature>
<sequence length="1525" mass="172427">MSINVNVSGNPIRINRGKLITADPDYDKKEFDKRRRMRLEQVRHQSKDIAENVRNKVRKEKKKQLSDFERREEEKLKQWQNRKLLELQQQYRENLQDIGVAHAQAIIENTQDDIQEDYREEQQEKAKERGHKAVQKLQADRNRLNTKKAIPMQHKRLTRDIEDARSSMVAKNNKTPVKKRKKHRGKTNINITTNVTSDSQSESEMEMLDLMSDDCGCISSELQESGGRRKRSKSRSPLGGSPTDGSRISSGSKRDRSVSPRKPKSALQTIREPPLEEDFPADTRISDRIRSRRLLIGSQKPCNVCHKEVVPEEKFVLYTRPPVTEAYSEKRNKPEKSTSTINSNIQINGDPITCNCSCQCSKPDVVDARVGDDIPEKPTITLKTVSKPANENKVQYYDHSNRFSKEYTSSKSTVQRISNEDIQVCDCNCLCNQREVKMKKNDKEAEVRGKKAMDKLNVHKDYNDMLKKLPVLQKQERIATLSGDKPIFHMDNNRLNEYEKNKQNAMDNVYERHFPKTITIPPKKHVIEEEPFKTIDVSKSDIPGPNGVKWDENTKYEDGFTLTKDCGNIMIETDVNSANKEDYLKYLLERLKLQKEMLLREAASLPENSNLNNIISELEGMRNLDGGTVVDPISPRIGRDECPCPLPDTTTNKEKTELDDKKSGKQKRSRQPTVSSSTSSSTSSSPTKKRKHKTHRIILQNTSTQTSPKITEECMPNCEGRRPQKHSPKKRSQSPRKKSDKALTKHFRSRQTSPIRSLIETTNKASSPITSPSTRKIATENVKRCKCDSVSDISKICKCKCHHLNEGDKKEVCEILIKIKENEDPEVRIKSPTKHPQKSDIKDDVIKSKPSIKRSVKINDNKSSEKIRTSWREQLSRNGTSTSTSYFSPPDYSKSEFSRKPQAESTGTNQSYSRTQQSYTETQQSYTDRKSGQKIDPRLLTYIKKLLTMSRHSIEDLAVSSVSDVSTPSTSLFEKSKTTPPSLNQLRNVIKYFNINPEDLAHYLSYSDEAGTSGSTFDHNSTPSTVHTSGYDASKSQFHNLNNNNTSTSDQSSKQQENKTPTPHSSHSQAAAAPPVVEYANLADLCQKRISDLAAMIEKVRMEKLQILSPGVASDKENSTQYMGLPSQLNEISSPNLQLNTSSDPEQSEINRKMLEIDYELAERLKLESRLEPSHIDDVDSDLIRRYRRLINVDEKITEDAHSTTEETLIRDIEQNATDQFLLNIPRLPKLEINNSEKHKRPPPAKGLITAKKFNAEINNQPHELSTIAEVDSQLSARIRQSYSPRTRGNSPFENVNPVIVLPEFPTTWMDTKKQGSDGSMPDIVDDLPKKEKPIMIGDQAKLLPNLGFPETSSNNDSSEKSEVDNIEIMLKSMGMDWAISTLRKTRAAQNQASSSTSSDLPKDPEQKSTSSIEENAKIQSNSSETSDVTLRDILGKKLFGNSTSSSLLQSLSPNLKGINELSAIHGSGRSTENKQQRTSTPIQTTKSSDSKKDGVFTGESEVSSVKLSEDYITMKDSTGNDTDD</sequence>
<evidence type="ECO:0000256" key="1">
    <source>
        <dbReference type="SAM" id="MobiDB-lite"/>
    </source>
</evidence>
<feature type="compositionally biased region" description="Basic and acidic residues" evidence="1">
    <location>
        <begin position="893"/>
        <end position="902"/>
    </location>
</feature>
<protein>
    <submittedName>
        <fullName evidence="2">Uncharacterized protein</fullName>
    </submittedName>
</protein>
<name>A0AAW1JYH5_POPJA</name>
<evidence type="ECO:0000313" key="2">
    <source>
        <dbReference type="EMBL" id="KAK9709594.1"/>
    </source>
</evidence>
<feature type="compositionally biased region" description="Polar residues" evidence="1">
    <location>
        <begin position="876"/>
        <end position="887"/>
    </location>
</feature>
<feature type="compositionally biased region" description="Polar residues" evidence="1">
    <location>
        <begin position="1516"/>
        <end position="1525"/>
    </location>
</feature>
<feature type="compositionally biased region" description="Basic and acidic residues" evidence="1">
    <location>
        <begin position="651"/>
        <end position="663"/>
    </location>
</feature>
<dbReference type="Proteomes" id="UP001458880">
    <property type="component" value="Unassembled WGS sequence"/>
</dbReference>
<proteinExistence type="predicted"/>
<evidence type="ECO:0000313" key="3">
    <source>
        <dbReference type="Proteomes" id="UP001458880"/>
    </source>
</evidence>
<gene>
    <name evidence="2" type="ORF">QE152_g26528</name>
</gene>
<feature type="compositionally biased region" description="Basic residues" evidence="1">
    <location>
        <begin position="723"/>
        <end position="749"/>
    </location>
</feature>
<feature type="compositionally biased region" description="Basic and acidic residues" evidence="1">
    <location>
        <begin position="837"/>
        <end position="847"/>
    </location>
</feature>
<feature type="compositionally biased region" description="Polar residues" evidence="1">
    <location>
        <begin position="1408"/>
        <end position="1428"/>
    </location>
</feature>
<feature type="compositionally biased region" description="Basic residues" evidence="1">
    <location>
        <begin position="176"/>
        <end position="186"/>
    </location>
</feature>
<reference evidence="2 3" key="1">
    <citation type="journal article" date="2024" name="BMC Genomics">
        <title>De novo assembly and annotation of Popillia japonica's genome with initial clues to its potential as an invasive pest.</title>
        <authorList>
            <person name="Cucini C."/>
            <person name="Boschi S."/>
            <person name="Funari R."/>
            <person name="Cardaioli E."/>
            <person name="Iannotti N."/>
            <person name="Marturano G."/>
            <person name="Paoli F."/>
            <person name="Bruttini M."/>
            <person name="Carapelli A."/>
            <person name="Frati F."/>
            <person name="Nardi F."/>
        </authorList>
    </citation>
    <scope>NUCLEOTIDE SEQUENCE [LARGE SCALE GENOMIC DNA]</scope>
    <source>
        <strain evidence="2">DMR45628</strain>
    </source>
</reference>
<accession>A0AAW1JYH5</accession>
<feature type="compositionally biased region" description="Low complexity" evidence="1">
    <location>
        <begin position="675"/>
        <end position="685"/>
    </location>
</feature>
<feature type="region of interest" description="Disordered" evidence="1">
    <location>
        <begin position="624"/>
        <end position="752"/>
    </location>
</feature>
<feature type="compositionally biased region" description="Low complexity" evidence="1">
    <location>
        <begin position="1036"/>
        <end position="1072"/>
    </location>
</feature>
<feature type="compositionally biased region" description="Basic residues" evidence="1">
    <location>
        <begin position="687"/>
        <end position="696"/>
    </location>
</feature>
<feature type="region of interest" description="Disordered" evidence="1">
    <location>
        <begin position="1466"/>
        <end position="1525"/>
    </location>
</feature>
<comment type="caution">
    <text evidence="2">The sequence shown here is derived from an EMBL/GenBank/DDBJ whole genome shotgun (WGS) entry which is preliminary data.</text>
</comment>
<feature type="region of interest" description="Disordered" evidence="1">
    <location>
        <begin position="168"/>
        <end position="205"/>
    </location>
</feature>
<feature type="compositionally biased region" description="Basic and acidic residues" evidence="1">
    <location>
        <begin position="857"/>
        <end position="875"/>
    </location>
</feature>
<feature type="compositionally biased region" description="Polar residues" evidence="1">
    <location>
        <begin position="189"/>
        <end position="200"/>
    </location>
</feature>
<organism evidence="2 3">
    <name type="scientific">Popillia japonica</name>
    <name type="common">Japanese beetle</name>
    <dbReference type="NCBI Taxonomy" id="7064"/>
    <lineage>
        <taxon>Eukaryota</taxon>
        <taxon>Metazoa</taxon>
        <taxon>Ecdysozoa</taxon>
        <taxon>Arthropoda</taxon>
        <taxon>Hexapoda</taxon>
        <taxon>Insecta</taxon>
        <taxon>Pterygota</taxon>
        <taxon>Neoptera</taxon>
        <taxon>Endopterygota</taxon>
        <taxon>Coleoptera</taxon>
        <taxon>Polyphaga</taxon>
        <taxon>Scarabaeiformia</taxon>
        <taxon>Scarabaeidae</taxon>
        <taxon>Rutelinae</taxon>
        <taxon>Popillia</taxon>
    </lineage>
</organism>
<feature type="compositionally biased region" description="Polar residues" evidence="1">
    <location>
        <begin position="699"/>
        <end position="709"/>
    </location>
</feature>
<feature type="region of interest" description="Disordered" evidence="1">
    <location>
        <begin position="1011"/>
        <end position="1072"/>
    </location>
</feature>
<feature type="compositionally biased region" description="Low complexity" evidence="1">
    <location>
        <begin position="908"/>
        <end position="926"/>
    </location>
</feature>